<dbReference type="AlphaFoldDB" id="A0A8H7YAM0"/>
<gene>
    <name evidence="2" type="ORF">I7I52_11269</name>
</gene>
<protein>
    <submittedName>
        <fullName evidence="2">Uncharacterized protein</fullName>
    </submittedName>
</protein>
<evidence type="ECO:0000313" key="3">
    <source>
        <dbReference type="Proteomes" id="UP000670092"/>
    </source>
</evidence>
<proteinExistence type="predicted"/>
<name>A0A8H7YAM0_AJECA</name>
<sequence>MISTMVGSLRCRVHKRPSQARGFTHFVPRSFSHTQVLHYPVITRNIMKRKEMGRNWKVSQSVSPSRPKAAIYHSASA</sequence>
<comment type="caution">
    <text evidence="2">The sequence shown here is derived from an EMBL/GenBank/DDBJ whole genome shotgun (WGS) entry which is preliminary data.</text>
</comment>
<dbReference type="VEuPathDB" id="FungiDB:I7I52_11269"/>
<organism evidence="2 3">
    <name type="scientific">Ajellomyces capsulatus</name>
    <name type="common">Darling's disease fungus</name>
    <name type="synonym">Histoplasma capsulatum</name>
    <dbReference type="NCBI Taxonomy" id="5037"/>
    <lineage>
        <taxon>Eukaryota</taxon>
        <taxon>Fungi</taxon>
        <taxon>Dikarya</taxon>
        <taxon>Ascomycota</taxon>
        <taxon>Pezizomycotina</taxon>
        <taxon>Eurotiomycetes</taxon>
        <taxon>Eurotiomycetidae</taxon>
        <taxon>Onygenales</taxon>
        <taxon>Ajellomycetaceae</taxon>
        <taxon>Histoplasma</taxon>
    </lineage>
</organism>
<accession>A0A8H7YAM0</accession>
<reference evidence="2 3" key="1">
    <citation type="submission" date="2021-01" db="EMBL/GenBank/DDBJ databases">
        <title>Chromosome-level genome assembly of a human fungal pathogen reveals clustering of transcriptionally co-regulated genes.</title>
        <authorList>
            <person name="Voorhies M."/>
            <person name="Cohen S."/>
            <person name="Shea T.P."/>
            <person name="Petrus S."/>
            <person name="Munoz J.F."/>
            <person name="Poplawski S."/>
            <person name="Goldman W.E."/>
            <person name="Michael T."/>
            <person name="Cuomo C.A."/>
            <person name="Sil A."/>
            <person name="Beyhan S."/>
        </authorList>
    </citation>
    <scope>NUCLEOTIDE SEQUENCE [LARGE SCALE GENOMIC DNA]</scope>
    <source>
        <strain evidence="2 3">G184AR</strain>
    </source>
</reference>
<dbReference type="EMBL" id="JAEVHI010000007">
    <property type="protein sequence ID" value="KAG5287486.1"/>
    <property type="molecule type" value="Genomic_DNA"/>
</dbReference>
<dbReference type="Proteomes" id="UP000670092">
    <property type="component" value="Unassembled WGS sequence"/>
</dbReference>
<evidence type="ECO:0000256" key="1">
    <source>
        <dbReference type="SAM" id="MobiDB-lite"/>
    </source>
</evidence>
<feature type="region of interest" description="Disordered" evidence="1">
    <location>
        <begin position="54"/>
        <end position="77"/>
    </location>
</feature>
<evidence type="ECO:0000313" key="2">
    <source>
        <dbReference type="EMBL" id="KAG5287486.1"/>
    </source>
</evidence>